<sequence>MPKFENVYKESKKQYKKYETRIKTVSVKDLKNTMTAMSHLGAVCVGSNESMKRVNNIALIEQIVSKEKAIADALQKHFAGHTLAQINDLDENVNHLGNATQLTALENKIKELKKNAESVKEDLLVFKNASSLSPTSKSKDNQIQNDNEKYEQSSESNDEELHSKEFAAVKTFRRSTSLPNLHTRLV</sequence>
<evidence type="ECO:0000256" key="1">
    <source>
        <dbReference type="SAM" id="Coils"/>
    </source>
</evidence>
<evidence type="ECO:0000313" key="4">
    <source>
        <dbReference type="WBParaSite" id="jg10263"/>
    </source>
</evidence>
<organism evidence="3 4">
    <name type="scientific">Ditylenchus dipsaci</name>
    <dbReference type="NCBI Taxonomy" id="166011"/>
    <lineage>
        <taxon>Eukaryota</taxon>
        <taxon>Metazoa</taxon>
        <taxon>Ecdysozoa</taxon>
        <taxon>Nematoda</taxon>
        <taxon>Chromadorea</taxon>
        <taxon>Rhabditida</taxon>
        <taxon>Tylenchina</taxon>
        <taxon>Tylenchomorpha</taxon>
        <taxon>Sphaerularioidea</taxon>
        <taxon>Anguinidae</taxon>
        <taxon>Anguininae</taxon>
        <taxon>Ditylenchus</taxon>
    </lineage>
</organism>
<name>A0A915CLJ9_9BILA</name>
<reference evidence="4" key="1">
    <citation type="submission" date="2022-11" db="UniProtKB">
        <authorList>
            <consortium name="WormBaseParasite"/>
        </authorList>
    </citation>
    <scope>IDENTIFICATION</scope>
</reference>
<accession>A0A915CLJ9</accession>
<feature type="compositionally biased region" description="Polar residues" evidence="2">
    <location>
        <begin position="131"/>
        <end position="145"/>
    </location>
</feature>
<evidence type="ECO:0000256" key="2">
    <source>
        <dbReference type="SAM" id="MobiDB-lite"/>
    </source>
</evidence>
<dbReference type="AlphaFoldDB" id="A0A915CLJ9"/>
<feature type="region of interest" description="Disordered" evidence="2">
    <location>
        <begin position="131"/>
        <end position="162"/>
    </location>
</feature>
<proteinExistence type="predicted"/>
<evidence type="ECO:0000313" key="3">
    <source>
        <dbReference type="Proteomes" id="UP000887574"/>
    </source>
</evidence>
<dbReference type="Proteomes" id="UP000887574">
    <property type="component" value="Unplaced"/>
</dbReference>
<feature type="coiled-coil region" evidence="1">
    <location>
        <begin position="102"/>
        <end position="129"/>
    </location>
</feature>
<keyword evidence="3" id="KW-1185">Reference proteome</keyword>
<protein>
    <submittedName>
        <fullName evidence="4">Uncharacterized protein</fullName>
    </submittedName>
</protein>
<dbReference type="WBParaSite" id="jg10263">
    <property type="protein sequence ID" value="jg10263"/>
    <property type="gene ID" value="jg10263"/>
</dbReference>
<keyword evidence="1" id="KW-0175">Coiled coil</keyword>